<gene>
    <name evidence="1" type="ORF">SAMN06265222_110163</name>
</gene>
<sequence>MSQTVVHPSSTATQAATDLLLHLRLINACEQQRCLDLFAEHFPFSAAMASCESLHIHVKVDDTSDLPADQLDAAGCKLDYAKEGFVKYHFPGGVNLIFSSIVIAQDELAESCENRRQRPFVDHIGIDLRDESASTKTTFHQVPAIASRLGWEEVPQGQEGTGVHCCHVEVSEKHWVFPCGDAAQPHIPMEFAFGKLKVNDVAGGCDIRPMSPSRLASMGDAAPTCDQ</sequence>
<accession>A0ABY1QF78</accession>
<evidence type="ECO:0000313" key="2">
    <source>
        <dbReference type="Proteomes" id="UP001158067"/>
    </source>
</evidence>
<proteinExistence type="predicted"/>
<dbReference type="Proteomes" id="UP001158067">
    <property type="component" value="Unassembled WGS sequence"/>
</dbReference>
<reference evidence="1 2" key="1">
    <citation type="submission" date="2017-05" db="EMBL/GenBank/DDBJ databases">
        <authorList>
            <person name="Varghese N."/>
            <person name="Submissions S."/>
        </authorList>
    </citation>
    <scope>NUCLEOTIDE SEQUENCE [LARGE SCALE GENOMIC DNA]</scope>
    <source>
        <strain evidence="1 2">DSM 25457</strain>
    </source>
</reference>
<dbReference type="EMBL" id="FXUG01000010">
    <property type="protein sequence ID" value="SMP67391.1"/>
    <property type="molecule type" value="Genomic_DNA"/>
</dbReference>
<evidence type="ECO:0008006" key="3">
    <source>
        <dbReference type="Google" id="ProtNLM"/>
    </source>
</evidence>
<keyword evidence="2" id="KW-1185">Reference proteome</keyword>
<dbReference type="RefSeq" id="WP_283433931.1">
    <property type="nucleotide sequence ID" value="NZ_FXUG01000010.1"/>
</dbReference>
<comment type="caution">
    <text evidence="1">The sequence shown here is derived from an EMBL/GenBank/DDBJ whole genome shotgun (WGS) entry which is preliminary data.</text>
</comment>
<evidence type="ECO:0000313" key="1">
    <source>
        <dbReference type="EMBL" id="SMP67391.1"/>
    </source>
</evidence>
<protein>
    <recommendedName>
        <fullName evidence="3">Glyoxalase-like domain-containing protein</fullName>
    </recommendedName>
</protein>
<name>A0ABY1QF78_9BACT</name>
<organism evidence="1 2">
    <name type="scientific">Neorhodopirellula lusitana</name>
    <dbReference type="NCBI Taxonomy" id="445327"/>
    <lineage>
        <taxon>Bacteria</taxon>
        <taxon>Pseudomonadati</taxon>
        <taxon>Planctomycetota</taxon>
        <taxon>Planctomycetia</taxon>
        <taxon>Pirellulales</taxon>
        <taxon>Pirellulaceae</taxon>
        <taxon>Neorhodopirellula</taxon>
    </lineage>
</organism>